<keyword evidence="3 7" id="KW-0963">Cytoplasm</keyword>
<evidence type="ECO:0000256" key="8">
    <source>
        <dbReference type="HAMAP-Rule" id="MF_02209"/>
    </source>
</evidence>
<dbReference type="PANTHER" id="PTHR43692:SF1">
    <property type="entry name" value="UDP-N-ACETYLMURAMOYLALANINE--D-GLUTAMATE LIGASE"/>
    <property type="match status" value="1"/>
</dbReference>
<keyword evidence="8" id="KW-0413">Isomerase</keyword>
<accession>A0A9D9GZR1</accession>
<dbReference type="PANTHER" id="PTHR43692">
    <property type="entry name" value="UDP-N-ACETYLMURAMOYLALANINE--D-GLUTAMATE LIGASE"/>
    <property type="match status" value="1"/>
</dbReference>
<dbReference type="GO" id="GO:0008360">
    <property type="term" value="P:regulation of cell shape"/>
    <property type="evidence" value="ECO:0007669"/>
    <property type="project" value="UniProtKB-KW"/>
</dbReference>
<evidence type="ECO:0000256" key="1">
    <source>
        <dbReference type="ARBA" id="ARBA00004496"/>
    </source>
</evidence>
<dbReference type="GO" id="GO:0009252">
    <property type="term" value="P:peptidoglycan biosynthetic process"/>
    <property type="evidence" value="ECO:0007669"/>
    <property type="project" value="UniProtKB-UniRule"/>
</dbReference>
<feature type="domain" description="Mur ligase central" evidence="9">
    <location>
        <begin position="640"/>
        <end position="839"/>
    </location>
</feature>
<evidence type="ECO:0000256" key="4">
    <source>
        <dbReference type="ARBA" id="ARBA00022598"/>
    </source>
</evidence>
<dbReference type="InterPro" id="IPR058740">
    <property type="entry name" value="MurL_N"/>
</dbReference>
<comment type="function">
    <text evidence="8">Cell wall formation. Catalyzes epimerization of the terminal L-glutamate in UDP-N-acetyl-alpha-D-muramoyl-L-alanyl-L-glutamate.</text>
</comment>
<dbReference type="GO" id="GO:0008764">
    <property type="term" value="F:UDP-N-acetylmuramoylalanine-D-glutamate ligase activity"/>
    <property type="evidence" value="ECO:0007669"/>
    <property type="project" value="UniProtKB-UniRule"/>
</dbReference>
<evidence type="ECO:0000259" key="9">
    <source>
        <dbReference type="Pfam" id="PF08245"/>
    </source>
</evidence>
<comment type="catalytic activity">
    <reaction evidence="8">
        <text>UDP-N-acetyl-alpha-D-muramoyl-L-alanyl-L-glutamate + ATP + H2O = UDP-N-acetyl-alpha-D-muramoyl-L-alanyl-D-glutamate + AMP + diphosphate + H(+)</text>
        <dbReference type="Rhea" id="RHEA:58812"/>
        <dbReference type="ChEBI" id="CHEBI:15377"/>
        <dbReference type="ChEBI" id="CHEBI:15378"/>
        <dbReference type="ChEBI" id="CHEBI:30616"/>
        <dbReference type="ChEBI" id="CHEBI:33019"/>
        <dbReference type="ChEBI" id="CHEBI:83900"/>
        <dbReference type="ChEBI" id="CHEBI:142725"/>
        <dbReference type="ChEBI" id="CHEBI:456215"/>
        <dbReference type="EC" id="5.1.1.23"/>
    </reaction>
</comment>
<comment type="caution">
    <text evidence="12">The sequence shown here is derived from an EMBL/GenBank/DDBJ whole genome shotgun (WGS) entry which is preliminary data.</text>
</comment>
<dbReference type="EC" id="5.1.1.23" evidence="8"/>
<feature type="domain" description="MurL N-terminal" evidence="11">
    <location>
        <begin position="14"/>
        <end position="327"/>
    </location>
</feature>
<dbReference type="EMBL" id="JADIMZ010000110">
    <property type="protein sequence ID" value="MBO8433100.1"/>
    <property type="molecule type" value="Genomic_DNA"/>
</dbReference>
<keyword evidence="7" id="KW-0131">Cell cycle</keyword>
<keyword evidence="7" id="KW-0132">Cell division</keyword>
<evidence type="ECO:0000313" key="12">
    <source>
        <dbReference type="EMBL" id="MBO8433100.1"/>
    </source>
</evidence>
<protein>
    <recommendedName>
        <fullName evidence="7 8">Multifunctional fusion protein</fullName>
    </recommendedName>
    <domain>
        <recommendedName>
            <fullName evidence="7">UDP-N-acetylmuramoylalanine--D-glutamate ligase</fullName>
            <ecNumber evidence="7">6.3.2.9</ecNumber>
        </recommendedName>
        <alternativeName>
            <fullName evidence="7">D-glutamic acid-adding enzyme</fullName>
        </alternativeName>
        <alternativeName>
            <fullName evidence="7">UDP-N-acetylmuramoyl-L-alanyl-D-glutamate synthetase</fullName>
        </alternativeName>
    </domain>
    <domain>
        <recommendedName>
            <fullName evidence="8">UDP-N-acetyl-alpha-D-muramoyl-L-alanyl-L-glutamate epimerase</fullName>
            <ecNumber evidence="8">5.1.1.23</ecNumber>
        </recommendedName>
        <alternativeName>
            <fullName evidence="8">UDP-MurNAc-L-Ala-L-Glu epimerase</fullName>
        </alternativeName>
    </domain>
</protein>
<evidence type="ECO:0000256" key="7">
    <source>
        <dbReference type="HAMAP-Rule" id="MF_00639"/>
    </source>
</evidence>
<dbReference type="EC" id="6.3.2.9" evidence="7"/>
<evidence type="ECO:0000256" key="5">
    <source>
        <dbReference type="ARBA" id="ARBA00022741"/>
    </source>
</evidence>
<keyword evidence="5 7" id="KW-0547">Nucleotide-binding</keyword>
<dbReference type="Pfam" id="PF26299">
    <property type="entry name" value="MurL_N"/>
    <property type="match status" value="1"/>
</dbReference>
<feature type="binding site" evidence="7">
    <location>
        <begin position="642"/>
        <end position="648"/>
    </location>
    <ligand>
        <name>ATP</name>
        <dbReference type="ChEBI" id="CHEBI:30616"/>
    </ligand>
</feature>
<dbReference type="Gene3D" id="3.90.190.20">
    <property type="entry name" value="Mur ligase, C-terminal domain"/>
    <property type="match status" value="1"/>
</dbReference>
<dbReference type="InterPro" id="IPR013221">
    <property type="entry name" value="Mur_ligase_cen"/>
</dbReference>
<dbReference type="AlphaFoldDB" id="A0A9D9GZR1"/>
<dbReference type="Pfam" id="PF08245">
    <property type="entry name" value="Mur_ligase_M"/>
    <property type="match status" value="1"/>
</dbReference>
<reference evidence="12" key="1">
    <citation type="submission" date="2020-10" db="EMBL/GenBank/DDBJ databases">
        <authorList>
            <person name="Gilroy R."/>
        </authorList>
    </citation>
    <scope>NUCLEOTIDE SEQUENCE</scope>
    <source>
        <strain evidence="12">2889</strain>
    </source>
</reference>
<dbReference type="Pfam" id="PF26298">
    <property type="entry name" value="MurL_epimerase_C"/>
    <property type="match status" value="1"/>
</dbReference>
<name>A0A9D9GZR1_9BACT</name>
<comment type="similarity">
    <text evidence="7">Belongs to the MurCDEF family.</text>
</comment>
<dbReference type="GO" id="GO:0005737">
    <property type="term" value="C:cytoplasm"/>
    <property type="evidence" value="ECO:0007669"/>
    <property type="project" value="UniProtKB-SubCell"/>
</dbReference>
<dbReference type="GO" id="GO:0005524">
    <property type="term" value="F:ATP binding"/>
    <property type="evidence" value="ECO:0007669"/>
    <property type="project" value="UniProtKB-UniRule"/>
</dbReference>
<dbReference type="Proteomes" id="UP000823612">
    <property type="component" value="Unassembled WGS sequence"/>
</dbReference>
<keyword evidence="7" id="KW-0133">Cell shape</keyword>
<dbReference type="SUPFAM" id="SSF53244">
    <property type="entry name" value="MurD-like peptide ligases, peptide-binding domain"/>
    <property type="match status" value="1"/>
</dbReference>
<evidence type="ECO:0000256" key="6">
    <source>
        <dbReference type="ARBA" id="ARBA00022840"/>
    </source>
</evidence>
<keyword evidence="7" id="KW-0961">Cell wall biogenesis/degradation</keyword>
<dbReference type="GO" id="GO:0071555">
    <property type="term" value="P:cell wall organization"/>
    <property type="evidence" value="ECO:0007669"/>
    <property type="project" value="UniProtKB-KW"/>
</dbReference>
<organism evidence="12 13">
    <name type="scientific">Candidatus Pullibacteroides excrementavium</name>
    <dbReference type="NCBI Taxonomy" id="2840905"/>
    <lineage>
        <taxon>Bacteria</taxon>
        <taxon>Pseudomonadati</taxon>
        <taxon>Bacteroidota</taxon>
        <taxon>Bacteroidia</taxon>
        <taxon>Bacteroidales</taxon>
        <taxon>Candidatus Pullibacteroides</taxon>
    </lineage>
</organism>
<evidence type="ECO:0000256" key="3">
    <source>
        <dbReference type="ARBA" id="ARBA00022490"/>
    </source>
</evidence>
<dbReference type="InterPro" id="IPR058741">
    <property type="entry name" value="MurL_C"/>
</dbReference>
<evidence type="ECO:0000313" key="13">
    <source>
        <dbReference type="Proteomes" id="UP000823612"/>
    </source>
</evidence>
<dbReference type="SUPFAM" id="SSF53623">
    <property type="entry name" value="MurD-like peptide ligases, catalytic domain"/>
    <property type="match status" value="1"/>
</dbReference>
<keyword evidence="7" id="KW-0573">Peptidoglycan synthesis</keyword>
<evidence type="ECO:0000256" key="2">
    <source>
        <dbReference type="ARBA" id="ARBA00004752"/>
    </source>
</evidence>
<dbReference type="InterPro" id="IPR043689">
    <property type="entry name" value="MurL"/>
</dbReference>
<keyword evidence="4 7" id="KW-0436">Ligase</keyword>
<evidence type="ECO:0000259" key="11">
    <source>
        <dbReference type="Pfam" id="PF26299"/>
    </source>
</evidence>
<dbReference type="Gene3D" id="3.40.50.720">
    <property type="entry name" value="NAD(P)-binding Rossmann-like Domain"/>
    <property type="match status" value="1"/>
</dbReference>
<dbReference type="Gene3D" id="3.40.1190.10">
    <property type="entry name" value="Mur-like, catalytic domain"/>
    <property type="match status" value="1"/>
</dbReference>
<dbReference type="NCBIfam" id="TIGR01087">
    <property type="entry name" value="murD"/>
    <property type="match status" value="1"/>
</dbReference>
<gene>
    <name evidence="7 12" type="primary">murD</name>
    <name evidence="8" type="synonym">murL</name>
    <name evidence="12" type="ORF">IAB08_07395</name>
</gene>
<comment type="pathway">
    <text evidence="2 7">Cell wall biogenesis; peptidoglycan biosynthesis.</text>
</comment>
<dbReference type="GO" id="GO:0016855">
    <property type="term" value="F:racemase and epimerase activity, acting on amino acids and derivatives"/>
    <property type="evidence" value="ECO:0007669"/>
    <property type="project" value="UniProtKB-UniRule"/>
</dbReference>
<comment type="function">
    <text evidence="7">Cell wall formation. Catalyzes the addition of glutamate to the nucleotide precursor UDP-N-acetylmuramoyl-L-alanine (UMA).</text>
</comment>
<comment type="catalytic activity">
    <reaction evidence="7">
        <text>UDP-N-acetyl-alpha-D-muramoyl-L-alanine + D-glutamate + ATP = UDP-N-acetyl-alpha-D-muramoyl-L-alanyl-D-glutamate + ADP + phosphate + H(+)</text>
        <dbReference type="Rhea" id="RHEA:16429"/>
        <dbReference type="ChEBI" id="CHEBI:15378"/>
        <dbReference type="ChEBI" id="CHEBI:29986"/>
        <dbReference type="ChEBI" id="CHEBI:30616"/>
        <dbReference type="ChEBI" id="CHEBI:43474"/>
        <dbReference type="ChEBI" id="CHEBI:83898"/>
        <dbReference type="ChEBI" id="CHEBI:83900"/>
        <dbReference type="ChEBI" id="CHEBI:456216"/>
        <dbReference type="EC" id="6.3.2.9"/>
    </reaction>
</comment>
<comment type="subcellular location">
    <subcellularLocation>
        <location evidence="1 7">Cytoplasm</location>
    </subcellularLocation>
</comment>
<keyword evidence="6 7" id="KW-0067">ATP-binding</keyword>
<evidence type="ECO:0000259" key="10">
    <source>
        <dbReference type="Pfam" id="PF26298"/>
    </source>
</evidence>
<sequence length="1039" mass="116426">MIRNQSVFLSLRTDYPLFVYRGFEYRQTGKAFSMSFHFSVCDAGGVEKHAFRPCLSFPMRDFYHIERILKEELRKLVFHCGMMELVSYWKCVCSPWVRIECGELDEAQMAWFKKLYFNGLGEFFYLNGIETDLDSFMQMECCPVEDGRLLYAAETASVLKKAGSGKKASVSKRPGLCFSAGVLVPVGGGKDSVVTLEILKKHHPGAVIPMVVNSRGATRTCCLQAGFEDEDCVLVNRTIDPHLLELNAQGYLNGHTPFSAMLAFVTLLASAFTGYRHIALSNENSANESTVRGENVNHQYSKSLEFENDFREYVRTYIGPEYDYFSFLRPLNEIGIARLFASIPLYHSIFRSCNAGSKTDSWCGKCPKCLFAFIILCPFLGIGKTSRIFGKNLLDDRDLQGFLDELCGKAAVKPFECVGTVDEVNWSLRQLRAYASENALLRYYFGIPEGEDSGGNDKLRPAVPVGDADALLEEFSSENNVPGNLSAELRKAVAEVRLRQDAASVTGHLIRNPLPDTVCEAFRPFFEKAGPVAVLGFGREGQSTYRFIRKLLPAKEIWVIDRNEAVRSEACLADDKAVRFLTGDAYLEDFAARMRAGAFGIVMKTPGISLKDYPDLLASPSLSSQADLFLRVYAPQVIGITGTKGKSTTTMLTYHLLQVNRPCLLAGNMGLPFFEILDEIGPETWIVCEFSAHQLEQVKRAPRIGVLLNLYEEHLDHYRTYLDYQLAKMNIAGRGVADGAKTTDAVWPEDAGQRVLIYDEDDGLVCERLEERFPEQFPGDSFLPFSLRGRAALYLNRKNRVVACSKERKPKGVVFDLSQPNPLIGKHNVRNLMAALLAAHATGVPYENLVGRIASFKPLPHRLEYVGCVDGVYYFDDSISTIPEAAVIAVESLLELPYVKGVDTLILGGFDRGIDYRELQMYLCLKRVRNVAFTGMAGRRILSNLLRWLLWGVLDDEKRAMKAREGLEGTVQKPDGEVVLENCLYSDDYRKIVSWAKRVTRPGYACLLSPAAASYDHFKNFEERGEVFKRLVLNKEAGE</sequence>
<dbReference type="HAMAP" id="MF_02209">
    <property type="entry name" value="MurL"/>
    <property type="match status" value="1"/>
</dbReference>
<feature type="domain" description="MurL C-terminal" evidence="10">
    <location>
        <begin position="350"/>
        <end position="433"/>
    </location>
</feature>
<dbReference type="InterPro" id="IPR036615">
    <property type="entry name" value="Mur_ligase_C_dom_sf"/>
</dbReference>
<dbReference type="HAMAP" id="MF_00639">
    <property type="entry name" value="MurD"/>
    <property type="match status" value="1"/>
</dbReference>
<comment type="similarity">
    <text evidence="8">Belongs to the MurL family.</text>
</comment>
<proteinExistence type="inferred from homology"/>
<dbReference type="InterPro" id="IPR005762">
    <property type="entry name" value="MurD"/>
</dbReference>
<reference evidence="12" key="2">
    <citation type="journal article" date="2021" name="PeerJ">
        <title>Extensive microbial diversity within the chicken gut microbiome revealed by metagenomics and culture.</title>
        <authorList>
            <person name="Gilroy R."/>
            <person name="Ravi A."/>
            <person name="Getino M."/>
            <person name="Pursley I."/>
            <person name="Horton D.L."/>
            <person name="Alikhan N.F."/>
            <person name="Baker D."/>
            <person name="Gharbi K."/>
            <person name="Hall N."/>
            <person name="Watson M."/>
            <person name="Adriaenssens E.M."/>
            <person name="Foster-Nyarko E."/>
            <person name="Jarju S."/>
            <person name="Secka A."/>
            <person name="Antonio M."/>
            <person name="Oren A."/>
            <person name="Chaudhuri R.R."/>
            <person name="La Ragione R."/>
            <person name="Hildebrand F."/>
            <person name="Pallen M.J."/>
        </authorList>
    </citation>
    <scope>NUCLEOTIDE SEQUENCE</scope>
    <source>
        <strain evidence="12">2889</strain>
    </source>
</reference>
<dbReference type="GO" id="GO:0051301">
    <property type="term" value="P:cell division"/>
    <property type="evidence" value="ECO:0007669"/>
    <property type="project" value="UniProtKB-KW"/>
</dbReference>
<dbReference type="InterPro" id="IPR036565">
    <property type="entry name" value="Mur-like_cat_sf"/>
</dbReference>